<evidence type="ECO:0000256" key="1">
    <source>
        <dbReference type="ARBA" id="ARBA00022679"/>
    </source>
</evidence>
<accession>A0ABP9GEX5</accession>
<dbReference type="Gene3D" id="3.40.630.30">
    <property type="match status" value="1"/>
</dbReference>
<dbReference type="InterPro" id="IPR016181">
    <property type="entry name" value="Acyl_CoA_acyltransferase"/>
</dbReference>
<dbReference type="PANTHER" id="PTHR43877:SF2">
    <property type="entry name" value="AMINOALKYLPHOSPHONATE N-ACETYLTRANSFERASE-RELATED"/>
    <property type="match status" value="1"/>
</dbReference>
<keyword evidence="1" id="KW-0808">Transferase</keyword>
<keyword evidence="5" id="KW-1185">Reference proteome</keyword>
<dbReference type="PANTHER" id="PTHR43877">
    <property type="entry name" value="AMINOALKYLPHOSPHONATE N-ACETYLTRANSFERASE-RELATED-RELATED"/>
    <property type="match status" value="1"/>
</dbReference>
<dbReference type="Proteomes" id="UP001499993">
    <property type="component" value="Unassembled WGS sequence"/>
</dbReference>
<keyword evidence="2" id="KW-0012">Acyltransferase</keyword>
<evidence type="ECO:0000259" key="3">
    <source>
        <dbReference type="PROSITE" id="PS51186"/>
    </source>
</evidence>
<evidence type="ECO:0000313" key="4">
    <source>
        <dbReference type="EMBL" id="GAA4940322.1"/>
    </source>
</evidence>
<name>A0ABP9GEX5_9ACTN</name>
<protein>
    <submittedName>
        <fullName evidence="4">GNAT family N-acetyltransferase</fullName>
    </submittedName>
</protein>
<dbReference type="EMBL" id="BAABIK010000010">
    <property type="protein sequence ID" value="GAA4940322.1"/>
    <property type="molecule type" value="Genomic_DNA"/>
</dbReference>
<dbReference type="SUPFAM" id="SSF55729">
    <property type="entry name" value="Acyl-CoA N-acyltransferases (Nat)"/>
    <property type="match status" value="1"/>
</dbReference>
<evidence type="ECO:0000313" key="5">
    <source>
        <dbReference type="Proteomes" id="UP001499993"/>
    </source>
</evidence>
<gene>
    <name evidence="4" type="ORF">GCM10023224_22540</name>
</gene>
<dbReference type="InterPro" id="IPR000182">
    <property type="entry name" value="GNAT_dom"/>
</dbReference>
<feature type="domain" description="N-acetyltransferase" evidence="3">
    <location>
        <begin position="24"/>
        <end position="187"/>
    </location>
</feature>
<organism evidence="4 5">
    <name type="scientific">Streptomonospora halophila</name>
    <dbReference type="NCBI Taxonomy" id="427369"/>
    <lineage>
        <taxon>Bacteria</taxon>
        <taxon>Bacillati</taxon>
        <taxon>Actinomycetota</taxon>
        <taxon>Actinomycetes</taxon>
        <taxon>Streptosporangiales</taxon>
        <taxon>Nocardiopsidaceae</taxon>
        <taxon>Streptomonospora</taxon>
    </lineage>
</organism>
<dbReference type="Pfam" id="PF00583">
    <property type="entry name" value="Acetyltransf_1"/>
    <property type="match status" value="1"/>
</dbReference>
<dbReference type="InterPro" id="IPR050832">
    <property type="entry name" value="Bact_Acetyltransf"/>
</dbReference>
<proteinExistence type="predicted"/>
<reference evidence="5" key="1">
    <citation type="journal article" date="2019" name="Int. J. Syst. Evol. Microbiol.">
        <title>The Global Catalogue of Microorganisms (GCM) 10K type strain sequencing project: providing services to taxonomists for standard genome sequencing and annotation.</title>
        <authorList>
            <consortium name="The Broad Institute Genomics Platform"/>
            <consortium name="The Broad Institute Genome Sequencing Center for Infectious Disease"/>
            <person name="Wu L."/>
            <person name="Ma J."/>
        </authorList>
    </citation>
    <scope>NUCLEOTIDE SEQUENCE [LARGE SCALE GENOMIC DNA]</scope>
    <source>
        <strain evidence="5">JCM 18123</strain>
    </source>
</reference>
<evidence type="ECO:0000256" key="2">
    <source>
        <dbReference type="ARBA" id="ARBA00023315"/>
    </source>
</evidence>
<dbReference type="PROSITE" id="PS51186">
    <property type="entry name" value="GNAT"/>
    <property type="match status" value="1"/>
</dbReference>
<sequence>MLEREESDVRVGERSGARGDGGGIVFRDAAEGDVSALVELVNSAYRGGASRQGWTTEADLLGGQRVDSGQIAEALARTGARVLVAERDGRPAACCEVVGGGDGSAYFGMFAVRPGAQGGGLGGSVLAEAERTAAEEMGCTSMRMTVLRQRADLIAWYERRGYRRTGGTAPFPYGDERFGLPKRDDLVFEELAKELSAPLGG</sequence>
<comment type="caution">
    <text evidence="4">The sequence shown here is derived from an EMBL/GenBank/DDBJ whole genome shotgun (WGS) entry which is preliminary data.</text>
</comment>